<dbReference type="PANTHER" id="PTHR43220">
    <property type="match status" value="1"/>
</dbReference>
<evidence type="ECO:0000256" key="3">
    <source>
        <dbReference type="ARBA" id="ARBA00022989"/>
    </source>
</evidence>
<dbReference type="GeneID" id="37270482"/>
<sequence length="467" mass="50397">MAHSLSPSRAAASLRRVDSGASLASRHALRDVSADGALSPDGSAVHLLPADEQARQDAALRARQRQTLLRAAGQLATLFVVCALVCVGTLWLGLPEIRPEDKEALAIPRSFEQLKALNAVLQHYKEEHFARVMLCWIVVYMFLQAFSIPGSMYMSILAGAMWGVPLALPIVCASVATGATICYLISSYLGEVLVAMPKWKARVDAWKERIGEQDNLLSYMIVIRMMPLPPHNIVNILAPHLGIKVPLFWVSTFFGIFAVSVIHTTIGEKLDQMSSADDFNLLSVRNAVLMVVVCAAALTPILVKRYTGAAPLEEAEAPAGRLRLDGEEGARPSTLVGRRGTGHFADDDESDDDELPRVSLRHAMSGYRDEEAALPGARGTAAWRNERNASVPSSDDEDADAASLSSAPRVFDDRREEAAPRRGSKAARVLGHHGGSPGLPYPGQHQQAPGLGERAGQLWTRVVGGRG</sequence>
<dbReference type="InterPro" id="IPR045014">
    <property type="entry name" value="TM41A/B"/>
</dbReference>
<dbReference type="OrthoDB" id="3364966at2759"/>
<reference evidence="9 10" key="1">
    <citation type="journal article" date="2018" name="Mol. Biol. Evol.">
        <title>Broad Genomic Sampling Reveals a Smut Pathogenic Ancestry of the Fungal Clade Ustilaginomycotina.</title>
        <authorList>
            <person name="Kijpornyongpan T."/>
            <person name="Mondo S.J."/>
            <person name="Barry K."/>
            <person name="Sandor L."/>
            <person name="Lee J."/>
            <person name="Lipzen A."/>
            <person name="Pangilinan J."/>
            <person name="LaButti K."/>
            <person name="Hainaut M."/>
            <person name="Henrissat B."/>
            <person name="Grigoriev I.V."/>
            <person name="Spatafora J.W."/>
            <person name="Aime M.C."/>
        </authorList>
    </citation>
    <scope>NUCLEOTIDE SEQUENCE [LARGE SCALE GENOMIC DNA]</scope>
    <source>
        <strain evidence="9 10">MCA 4186</strain>
    </source>
</reference>
<evidence type="ECO:0000256" key="2">
    <source>
        <dbReference type="ARBA" id="ARBA00022692"/>
    </source>
</evidence>
<dbReference type="Pfam" id="PF09335">
    <property type="entry name" value="VTT_dom"/>
    <property type="match status" value="1"/>
</dbReference>
<protein>
    <recommendedName>
        <fullName evidence="8">VTT domain-containing protein</fullName>
    </recommendedName>
</protein>
<organism evidence="9 10">
    <name type="scientific">Tilletiopsis washingtonensis</name>
    <dbReference type="NCBI Taxonomy" id="58919"/>
    <lineage>
        <taxon>Eukaryota</taxon>
        <taxon>Fungi</taxon>
        <taxon>Dikarya</taxon>
        <taxon>Basidiomycota</taxon>
        <taxon>Ustilaginomycotina</taxon>
        <taxon>Exobasidiomycetes</taxon>
        <taxon>Entylomatales</taxon>
        <taxon>Entylomatales incertae sedis</taxon>
        <taxon>Tilletiopsis</taxon>
    </lineage>
</organism>
<feature type="transmembrane region" description="Helical" evidence="7">
    <location>
        <begin position="160"/>
        <end position="186"/>
    </location>
</feature>
<feature type="compositionally biased region" description="Basic and acidic residues" evidence="6">
    <location>
        <begin position="410"/>
        <end position="420"/>
    </location>
</feature>
<name>A0A316Z856_9BASI</name>
<evidence type="ECO:0000313" key="10">
    <source>
        <dbReference type="Proteomes" id="UP000245946"/>
    </source>
</evidence>
<keyword evidence="10" id="KW-1185">Reference proteome</keyword>
<evidence type="ECO:0000256" key="1">
    <source>
        <dbReference type="ARBA" id="ARBA00004141"/>
    </source>
</evidence>
<proteinExistence type="inferred from homology"/>
<dbReference type="GO" id="GO:0000045">
    <property type="term" value="P:autophagosome assembly"/>
    <property type="evidence" value="ECO:0007669"/>
    <property type="project" value="TreeGrafter"/>
</dbReference>
<dbReference type="AlphaFoldDB" id="A0A316Z856"/>
<comment type="similarity">
    <text evidence="5">Belongs to the TMEM41 family.</text>
</comment>
<keyword evidence="2 7" id="KW-0812">Transmembrane</keyword>
<dbReference type="PANTHER" id="PTHR43220:SF18">
    <property type="entry name" value="TRANSMEMBRANE PROTEIN 41B"/>
    <property type="match status" value="1"/>
</dbReference>
<evidence type="ECO:0000259" key="8">
    <source>
        <dbReference type="Pfam" id="PF09335"/>
    </source>
</evidence>
<feature type="domain" description="VTT" evidence="8">
    <location>
        <begin position="148"/>
        <end position="268"/>
    </location>
</feature>
<dbReference type="EMBL" id="KZ819299">
    <property type="protein sequence ID" value="PWN96353.1"/>
    <property type="molecule type" value="Genomic_DNA"/>
</dbReference>
<feature type="region of interest" description="Disordered" evidence="6">
    <location>
        <begin position="320"/>
        <end position="456"/>
    </location>
</feature>
<feature type="transmembrane region" description="Helical" evidence="7">
    <location>
        <begin position="245"/>
        <end position="266"/>
    </location>
</feature>
<feature type="transmembrane region" description="Helical" evidence="7">
    <location>
        <begin position="286"/>
        <end position="303"/>
    </location>
</feature>
<gene>
    <name evidence="9" type="ORF">FA09DRAFT_331245</name>
</gene>
<evidence type="ECO:0000256" key="5">
    <source>
        <dbReference type="ARBA" id="ARBA00025797"/>
    </source>
</evidence>
<dbReference type="RefSeq" id="XP_025596632.1">
    <property type="nucleotide sequence ID" value="XM_025742938.1"/>
</dbReference>
<evidence type="ECO:0000313" key="9">
    <source>
        <dbReference type="EMBL" id="PWN96353.1"/>
    </source>
</evidence>
<dbReference type="GO" id="GO:0005789">
    <property type="term" value="C:endoplasmic reticulum membrane"/>
    <property type="evidence" value="ECO:0007669"/>
    <property type="project" value="TreeGrafter"/>
</dbReference>
<evidence type="ECO:0000256" key="7">
    <source>
        <dbReference type="SAM" id="Phobius"/>
    </source>
</evidence>
<dbReference type="InterPro" id="IPR032816">
    <property type="entry name" value="VTT_dom"/>
</dbReference>
<keyword evidence="4 7" id="KW-0472">Membrane</keyword>
<dbReference type="Proteomes" id="UP000245946">
    <property type="component" value="Unassembled WGS sequence"/>
</dbReference>
<evidence type="ECO:0000256" key="6">
    <source>
        <dbReference type="SAM" id="MobiDB-lite"/>
    </source>
</evidence>
<evidence type="ECO:0000256" key="4">
    <source>
        <dbReference type="ARBA" id="ARBA00023136"/>
    </source>
</evidence>
<feature type="transmembrane region" description="Helical" evidence="7">
    <location>
        <begin position="71"/>
        <end position="94"/>
    </location>
</feature>
<accession>A0A316Z856</accession>
<keyword evidence="3 7" id="KW-1133">Transmembrane helix</keyword>
<feature type="transmembrane region" description="Helical" evidence="7">
    <location>
        <begin position="129"/>
        <end position="148"/>
    </location>
</feature>
<dbReference type="STRING" id="58919.A0A316Z856"/>
<comment type="subcellular location">
    <subcellularLocation>
        <location evidence="1">Membrane</location>
        <topology evidence="1">Multi-pass membrane protein</topology>
    </subcellularLocation>
</comment>